<dbReference type="RefSeq" id="WP_048088571.1">
    <property type="nucleotide sequence ID" value="NZ_JMIY01000001.1"/>
</dbReference>
<protein>
    <submittedName>
        <fullName evidence="2">Uncharacterized protein</fullName>
    </submittedName>
</protein>
<evidence type="ECO:0000313" key="3">
    <source>
        <dbReference type="Proteomes" id="UP000027153"/>
    </source>
</evidence>
<reference evidence="2 3" key="1">
    <citation type="journal article" date="2013" name="Nature">
        <title>Anaerobic oxidation of methane coupled to nitrate reduction in a novel archaeal lineage.</title>
        <authorList>
            <person name="Haroon M.F."/>
            <person name="Hu S."/>
            <person name="Shi Y."/>
            <person name="Imelfort M."/>
            <person name="Keller J."/>
            <person name="Hugenholtz P."/>
            <person name="Yuan Z."/>
            <person name="Tyson G.W."/>
        </authorList>
    </citation>
    <scope>NUCLEOTIDE SEQUENCE [LARGE SCALE GENOMIC DNA]</scope>
    <source>
        <strain evidence="2 3">ANME-2d</strain>
    </source>
</reference>
<gene>
    <name evidence="2" type="ORF">ANME2D_00338</name>
</gene>
<dbReference type="Proteomes" id="UP000027153">
    <property type="component" value="Unassembled WGS sequence"/>
</dbReference>
<dbReference type="EMBL" id="JMIY01000001">
    <property type="protein sequence ID" value="KCZ73272.1"/>
    <property type="molecule type" value="Genomic_DNA"/>
</dbReference>
<dbReference type="Gene3D" id="3.40.1000.10">
    <property type="entry name" value="Mog1/PsbP, alpha/beta/alpha sandwich"/>
    <property type="match status" value="1"/>
</dbReference>
<organism evidence="2 3">
    <name type="scientific">Candidatus Methanoperedens nitratireducens</name>
    <dbReference type="NCBI Taxonomy" id="1392998"/>
    <lineage>
        <taxon>Archaea</taxon>
        <taxon>Methanobacteriati</taxon>
        <taxon>Methanobacteriota</taxon>
        <taxon>Stenosarchaea group</taxon>
        <taxon>Methanomicrobia</taxon>
        <taxon>Methanosarcinales</taxon>
        <taxon>ANME-2 cluster</taxon>
        <taxon>Candidatus Methanoperedentaceae</taxon>
        <taxon>Candidatus Methanoperedens</taxon>
    </lineage>
</organism>
<keyword evidence="1" id="KW-1133">Transmembrane helix</keyword>
<name>A0A062V7J0_9EURY</name>
<dbReference type="Pfam" id="PF18933">
    <property type="entry name" value="PsbP_2"/>
    <property type="match status" value="1"/>
</dbReference>
<evidence type="ECO:0000313" key="2">
    <source>
        <dbReference type="EMBL" id="KCZ73272.1"/>
    </source>
</evidence>
<dbReference type="AlphaFoldDB" id="A0A062V7J0"/>
<proteinExistence type="predicted"/>
<accession>A0A062V7J0</accession>
<keyword evidence="3" id="KW-1185">Reference proteome</keyword>
<sequence length="497" mass="56096">MNGYTRSDRILEQPGTRKLCPGMSILIIFFLVILSSGCIGSQTYNLTIFMPESIEVLIGEQDVLEVGVMSPEVDATDIVVSLSVPPEISLVDQQYSKEVKILPKDQKVIIPFNYSALSDGTFNLTLEVKTNINTTNYTITVNSYVPAPKLEIGEFWIYNQTKGKASGLQAREVTHKDTIEDREYYVIKETWEGDLNGTYALSYYSVDDFSLRMTEYYEDGSLLRGKTIEMDPPGSNFPFKIGMKETWSGSITGIGKTEINGEVVKKEKITVPGGTYTGYYLRKKMSYSMATGVGEGWYVPELNGFAKYRMSTNALGTTTEDELELLEYGKLPAKPRQIQPDIKLPEGYKLYKNDELNFRIAYPKNWDFSSTEDRYGSSFEFSDGSIYTVQVVVESVGKLNLAEYRETRLEYLKKLVPGLKISEEKNVTINGRDGLEWVYEYPPIGFKAKQVIFVVDGKGYTISGYSLGTVYNSYKPMFDNIVNSFFIKGSPNKYILS</sequence>
<keyword evidence="1" id="KW-0472">Membrane</keyword>
<keyword evidence="1" id="KW-0812">Transmembrane</keyword>
<feature type="transmembrane region" description="Helical" evidence="1">
    <location>
        <begin position="21"/>
        <end position="44"/>
    </location>
</feature>
<comment type="caution">
    <text evidence="2">The sequence shown here is derived from an EMBL/GenBank/DDBJ whole genome shotgun (WGS) entry which is preliminary data.</text>
</comment>
<evidence type="ECO:0000256" key="1">
    <source>
        <dbReference type="SAM" id="Phobius"/>
    </source>
</evidence>